<dbReference type="InterPro" id="IPR046439">
    <property type="entry name" value="ZF_RZ_dom"/>
</dbReference>
<evidence type="ECO:0000313" key="9">
    <source>
        <dbReference type="EMBL" id="KAK3175079.1"/>
    </source>
</evidence>
<keyword evidence="10" id="KW-1185">Reference proteome</keyword>
<evidence type="ECO:0000256" key="5">
    <source>
        <dbReference type="ARBA" id="ARBA00022833"/>
    </source>
</evidence>
<dbReference type="Pfam" id="PF20173">
    <property type="entry name" value="ZnF_RZ-type"/>
    <property type="match status" value="1"/>
</dbReference>
<dbReference type="GO" id="GO:0002376">
    <property type="term" value="P:immune system process"/>
    <property type="evidence" value="ECO:0007669"/>
    <property type="project" value="UniProtKB-KW"/>
</dbReference>
<proteinExistence type="predicted"/>
<evidence type="ECO:0000256" key="7">
    <source>
        <dbReference type="SAM" id="Coils"/>
    </source>
</evidence>
<evidence type="ECO:0000259" key="8">
    <source>
        <dbReference type="PROSITE" id="PS51981"/>
    </source>
</evidence>
<keyword evidence="7" id="KW-0175">Coiled coil</keyword>
<protein>
    <recommendedName>
        <fullName evidence="8">RZ-type domain-containing protein</fullName>
    </recommendedName>
</protein>
<keyword evidence="2" id="KW-0963">Cytoplasm</keyword>
<keyword evidence="6" id="KW-0391">Immunity</keyword>
<evidence type="ECO:0000256" key="4">
    <source>
        <dbReference type="ARBA" id="ARBA00022771"/>
    </source>
</evidence>
<keyword evidence="5" id="KW-0862">Zinc</keyword>
<dbReference type="AlphaFoldDB" id="A0AAE0DM61"/>
<comment type="subcellular location">
    <subcellularLocation>
        <location evidence="1">Cytoplasm</location>
    </subcellularLocation>
</comment>
<organism evidence="9 10">
    <name type="scientific">Lepraria neglecta</name>
    <dbReference type="NCBI Taxonomy" id="209136"/>
    <lineage>
        <taxon>Eukaryota</taxon>
        <taxon>Fungi</taxon>
        <taxon>Dikarya</taxon>
        <taxon>Ascomycota</taxon>
        <taxon>Pezizomycotina</taxon>
        <taxon>Lecanoromycetes</taxon>
        <taxon>OSLEUM clade</taxon>
        <taxon>Lecanoromycetidae</taxon>
        <taxon>Lecanorales</taxon>
        <taxon>Lecanorineae</taxon>
        <taxon>Stereocaulaceae</taxon>
        <taxon>Lepraria</taxon>
    </lineage>
</organism>
<reference evidence="9" key="1">
    <citation type="submission" date="2022-11" db="EMBL/GenBank/DDBJ databases">
        <title>Chromosomal genome sequence assembly and mating type (MAT) locus characterization of the leprose asexual lichenized fungus Lepraria neglecta (Nyl.) Erichsen.</title>
        <authorList>
            <person name="Allen J.L."/>
            <person name="Pfeffer B."/>
        </authorList>
    </citation>
    <scope>NUCLEOTIDE SEQUENCE</scope>
    <source>
        <strain evidence="9">Allen 5258</strain>
    </source>
</reference>
<keyword evidence="3" id="KW-0479">Metal-binding</keyword>
<feature type="coiled-coil region" evidence="7">
    <location>
        <begin position="6"/>
        <end position="74"/>
    </location>
</feature>
<comment type="caution">
    <text evidence="9">The sequence shown here is derived from an EMBL/GenBank/DDBJ whole genome shotgun (WGS) entry which is preliminary data.</text>
</comment>
<name>A0AAE0DM61_9LECA</name>
<accession>A0AAE0DM61</accession>
<dbReference type="GO" id="GO:0008270">
    <property type="term" value="F:zinc ion binding"/>
    <property type="evidence" value="ECO:0007669"/>
    <property type="project" value="UniProtKB-KW"/>
</dbReference>
<evidence type="ECO:0000256" key="6">
    <source>
        <dbReference type="ARBA" id="ARBA00022859"/>
    </source>
</evidence>
<keyword evidence="4" id="KW-0863">Zinc-finger</keyword>
<evidence type="ECO:0000256" key="2">
    <source>
        <dbReference type="ARBA" id="ARBA00022490"/>
    </source>
</evidence>
<dbReference type="EMBL" id="JASNWA010000006">
    <property type="protein sequence ID" value="KAK3175079.1"/>
    <property type="molecule type" value="Genomic_DNA"/>
</dbReference>
<dbReference type="PROSITE" id="PS51981">
    <property type="entry name" value="ZF_RZ"/>
    <property type="match status" value="1"/>
</dbReference>
<evidence type="ECO:0000256" key="1">
    <source>
        <dbReference type="ARBA" id="ARBA00004496"/>
    </source>
</evidence>
<feature type="domain" description="RZ-type" evidence="8">
    <location>
        <begin position="271"/>
        <end position="346"/>
    </location>
</feature>
<sequence length="346" mass="38715">MSKRFLVNGKEELRKLERQILELEQDFEQSRGKIINPIRQAAEHVTRQLTPAKISELTQNLKERNVKSTKLEKEIYLFRNAVADRNQPAQKLHDATVSAARRRSIDQLMTSLEITESVPTIARDRRITAGGRIAQVQAECVVLADRFSTAQVIRSTTAGSSIRISGGVPEQLAKPFFKTCRILIDDCGVENLPKLGTEASIYYARIARAYESHCRSTKTDIDKASEYVKIAKELLEKARVLCEQPFRNADVLRNAVEESIKLLRKEWYEIVTAEERAAIKEAMVSGSEGIATHSGHWYNCENGHPFAIGDCGMPMEMARCPECGAPVGGQGHRAVDGVTRAMNMED</sequence>
<dbReference type="GO" id="GO:0005737">
    <property type="term" value="C:cytoplasm"/>
    <property type="evidence" value="ECO:0007669"/>
    <property type="project" value="UniProtKB-SubCell"/>
</dbReference>
<evidence type="ECO:0000256" key="3">
    <source>
        <dbReference type="ARBA" id="ARBA00022723"/>
    </source>
</evidence>
<evidence type="ECO:0000313" key="10">
    <source>
        <dbReference type="Proteomes" id="UP001276659"/>
    </source>
</evidence>
<dbReference type="Proteomes" id="UP001276659">
    <property type="component" value="Unassembled WGS sequence"/>
</dbReference>
<gene>
    <name evidence="9" type="ORF">OEA41_002325</name>
</gene>